<dbReference type="HOGENOM" id="CLU_2950151_0_0_11"/>
<evidence type="ECO:0000313" key="1">
    <source>
        <dbReference type="EMBL" id="ACL38277.1"/>
    </source>
</evidence>
<dbReference type="KEGG" id="ach:Achl_0277"/>
<evidence type="ECO:0000313" key="2">
    <source>
        <dbReference type="Proteomes" id="UP000002505"/>
    </source>
</evidence>
<dbReference type="EMBL" id="CP001341">
    <property type="protein sequence ID" value="ACL38277.1"/>
    <property type="molecule type" value="Genomic_DNA"/>
</dbReference>
<protein>
    <submittedName>
        <fullName evidence="1">Uncharacterized protein</fullName>
    </submittedName>
</protein>
<proteinExistence type="predicted"/>
<gene>
    <name evidence="1" type="ordered locus">Achl_0277</name>
</gene>
<dbReference type="eggNOG" id="ENOG503304H">
    <property type="taxonomic scope" value="Bacteria"/>
</dbReference>
<name>B8H9P3_PSECP</name>
<accession>B8H9P3</accession>
<organism evidence="1 2">
    <name type="scientific">Pseudarthrobacter chlorophenolicus (strain ATCC 700700 / DSM 12829 / CIP 107037 / JCM 12360 / KCTC 9906 / NCIMB 13794 / A6)</name>
    <name type="common">Arthrobacter chlorophenolicus</name>
    <dbReference type="NCBI Taxonomy" id="452863"/>
    <lineage>
        <taxon>Bacteria</taxon>
        <taxon>Bacillati</taxon>
        <taxon>Actinomycetota</taxon>
        <taxon>Actinomycetes</taxon>
        <taxon>Micrococcales</taxon>
        <taxon>Micrococcaceae</taxon>
        <taxon>Pseudarthrobacter</taxon>
    </lineage>
</organism>
<keyword evidence="2" id="KW-1185">Reference proteome</keyword>
<dbReference type="AlphaFoldDB" id="B8H9P3"/>
<dbReference type="Proteomes" id="UP000002505">
    <property type="component" value="Chromosome"/>
</dbReference>
<dbReference type="STRING" id="452863.Achl_0277"/>
<reference evidence="1" key="1">
    <citation type="submission" date="2009-01" db="EMBL/GenBank/DDBJ databases">
        <title>Complete sequence of chromosome of Arthrobacter chlorophenolicus A6.</title>
        <authorList>
            <consortium name="US DOE Joint Genome Institute"/>
            <person name="Lucas S."/>
            <person name="Copeland A."/>
            <person name="Lapidus A."/>
            <person name="Glavina del Rio T."/>
            <person name="Tice H."/>
            <person name="Bruce D."/>
            <person name="Goodwin L."/>
            <person name="Pitluck S."/>
            <person name="Goltsman E."/>
            <person name="Clum A."/>
            <person name="Larimer F."/>
            <person name="Land M."/>
            <person name="Hauser L."/>
            <person name="Kyrpides N."/>
            <person name="Mikhailova N."/>
            <person name="Jansson J."/>
            <person name="Richardson P."/>
        </authorList>
    </citation>
    <scope>NUCLEOTIDE SEQUENCE [LARGE SCALE GENOMIC DNA]</scope>
    <source>
        <strain evidence="1">A6</strain>
    </source>
</reference>
<sequence length="59" mass="6402">MRSAYVHAASLRMEYDGDAGAPGAAITLALCGQWEHPPPCPLAAHHLKRPRLCCAEPRH</sequence>